<dbReference type="OrthoDB" id="9801717at2"/>
<dbReference type="SUPFAM" id="SSF56349">
    <property type="entry name" value="DNA breaking-rejoining enzymes"/>
    <property type="match status" value="1"/>
</dbReference>
<dbReference type="PANTHER" id="PTHR30349">
    <property type="entry name" value="PHAGE INTEGRASE-RELATED"/>
    <property type="match status" value="1"/>
</dbReference>
<protein>
    <recommendedName>
        <fullName evidence="10 11">Tyrosine recombinase XerC</fullName>
    </recommendedName>
</protein>
<comment type="function">
    <text evidence="10">Site-specific tyrosine recombinase, which acts by catalyzing the cutting and rejoining of the recombining DNA molecules. The XerC-XerD complex is essential to convert dimers of the bacterial chromosome into monomers to permit their segregation at cell division. It also contributes to the segregational stability of plasmids.</text>
</comment>
<evidence type="ECO:0000256" key="10">
    <source>
        <dbReference type="HAMAP-Rule" id="MF_01808"/>
    </source>
</evidence>
<dbReference type="PROSITE" id="PS51898">
    <property type="entry name" value="TYR_RECOMBINASE"/>
    <property type="match status" value="1"/>
</dbReference>
<dbReference type="InterPro" id="IPR002104">
    <property type="entry name" value="Integrase_catalytic"/>
</dbReference>
<comment type="subunit">
    <text evidence="10">Forms a cyclic heterotetrameric complex composed of two molecules of XerC and two molecules of XerD.</text>
</comment>
<dbReference type="Pfam" id="PF00589">
    <property type="entry name" value="Phage_integrase"/>
    <property type="match status" value="1"/>
</dbReference>
<evidence type="ECO:0000256" key="6">
    <source>
        <dbReference type="ARBA" id="ARBA00022908"/>
    </source>
</evidence>
<dbReference type="InterPro" id="IPR004107">
    <property type="entry name" value="Integrase_SAM-like_N"/>
</dbReference>
<evidence type="ECO:0000256" key="5">
    <source>
        <dbReference type="ARBA" id="ARBA00022829"/>
    </source>
</evidence>
<evidence type="ECO:0000256" key="11">
    <source>
        <dbReference type="NCBIfam" id="TIGR02224"/>
    </source>
</evidence>
<feature type="active site" evidence="10">
    <location>
        <position position="190"/>
    </location>
</feature>
<keyword evidence="4 10" id="KW-0132">Cell division</keyword>
<evidence type="ECO:0000256" key="9">
    <source>
        <dbReference type="ARBA" id="ARBA00023306"/>
    </source>
</evidence>
<evidence type="ECO:0000256" key="3">
    <source>
        <dbReference type="ARBA" id="ARBA00022490"/>
    </source>
</evidence>
<dbReference type="InterPro" id="IPR011010">
    <property type="entry name" value="DNA_brk_join_enz"/>
</dbReference>
<dbReference type="PANTHER" id="PTHR30349:SF81">
    <property type="entry name" value="TYROSINE RECOMBINASE XERC"/>
    <property type="match status" value="1"/>
</dbReference>
<dbReference type="CDD" id="cd00798">
    <property type="entry name" value="INT_XerDC_C"/>
    <property type="match status" value="1"/>
</dbReference>
<organism evidence="12 13">
    <name type="scientific">Fluviibacter phosphoraccumulans</name>
    <dbReference type="NCBI Taxonomy" id="1751046"/>
    <lineage>
        <taxon>Bacteria</taxon>
        <taxon>Pseudomonadati</taxon>
        <taxon>Pseudomonadota</taxon>
        <taxon>Betaproteobacteria</taxon>
        <taxon>Rhodocyclales</taxon>
        <taxon>Fluviibacteraceae</taxon>
        <taxon>Fluviibacter</taxon>
    </lineage>
</organism>
<dbReference type="Proteomes" id="UP000463961">
    <property type="component" value="Chromosome"/>
</dbReference>
<dbReference type="GO" id="GO:0005737">
    <property type="term" value="C:cytoplasm"/>
    <property type="evidence" value="ECO:0007669"/>
    <property type="project" value="UniProtKB-SubCell"/>
</dbReference>
<reference evidence="13" key="1">
    <citation type="submission" date="2020-01" db="EMBL/GenBank/DDBJ databases">
        <title>Phosphoaccumulans saitamaens gen. nov., sp. nov., a polyphosphate accumulating bacterium isolated from surface river water.</title>
        <authorList>
            <person name="Watanabe K."/>
            <person name="Suda W."/>
        </authorList>
    </citation>
    <scope>NUCLEOTIDE SEQUENCE [LARGE SCALE GENOMIC DNA]</scope>
    <source>
        <strain evidence="13">ICHIAU1</strain>
    </source>
</reference>
<dbReference type="InterPro" id="IPR013762">
    <property type="entry name" value="Integrase-like_cat_sf"/>
</dbReference>
<dbReference type="HAMAP" id="MF_01808">
    <property type="entry name" value="Recomb_XerC_XerD"/>
    <property type="match status" value="1"/>
</dbReference>
<proteinExistence type="inferred from homology"/>
<evidence type="ECO:0000256" key="8">
    <source>
        <dbReference type="ARBA" id="ARBA00023172"/>
    </source>
</evidence>
<dbReference type="Gene3D" id="1.10.150.130">
    <property type="match status" value="1"/>
</dbReference>
<keyword evidence="7 10" id="KW-0238">DNA-binding</keyword>
<dbReference type="InterPro" id="IPR010998">
    <property type="entry name" value="Integrase_recombinase_N"/>
</dbReference>
<dbReference type="InterPro" id="IPR050090">
    <property type="entry name" value="Tyrosine_recombinase_XerCD"/>
</dbReference>
<dbReference type="Pfam" id="PF02899">
    <property type="entry name" value="Phage_int_SAM_1"/>
    <property type="match status" value="1"/>
</dbReference>
<feature type="active site" evidence="10">
    <location>
        <position position="286"/>
    </location>
</feature>
<dbReference type="GO" id="GO:0003677">
    <property type="term" value="F:DNA binding"/>
    <property type="evidence" value="ECO:0007669"/>
    <property type="project" value="UniProtKB-UniRule"/>
</dbReference>
<name>A0A679I080_9RHOO</name>
<keyword evidence="13" id="KW-1185">Reference proteome</keyword>
<evidence type="ECO:0000256" key="1">
    <source>
        <dbReference type="ARBA" id="ARBA00004496"/>
    </source>
</evidence>
<dbReference type="GO" id="GO:0006313">
    <property type="term" value="P:DNA transposition"/>
    <property type="evidence" value="ECO:0007669"/>
    <property type="project" value="UniProtKB-UniRule"/>
</dbReference>
<gene>
    <name evidence="10 12" type="primary">xerC</name>
    <name evidence="12" type="ORF">ICHIAU1_06670</name>
</gene>
<dbReference type="GO" id="GO:0051301">
    <property type="term" value="P:cell division"/>
    <property type="evidence" value="ECO:0007669"/>
    <property type="project" value="UniProtKB-UniRule"/>
</dbReference>
<dbReference type="EMBL" id="AP022345">
    <property type="protein sequence ID" value="BBU68384.1"/>
    <property type="molecule type" value="Genomic_DNA"/>
</dbReference>
<dbReference type="InterPro" id="IPR044068">
    <property type="entry name" value="CB"/>
</dbReference>
<evidence type="ECO:0000256" key="4">
    <source>
        <dbReference type="ARBA" id="ARBA00022618"/>
    </source>
</evidence>
<feature type="active site" evidence="10">
    <location>
        <position position="260"/>
    </location>
</feature>
<comment type="similarity">
    <text evidence="2 10">Belongs to the 'phage' integrase family. XerC subfamily.</text>
</comment>
<sequence length="339" mass="38090">MSEPEPSTAHVALWPGAEDWLAELRDQRRVSPHTLSNYERDLRRLQTLAGNASPAELTALDLRRFVGRLHASGLSGRSIARSLSAWRGLLRWLARRGVLDANVAEGLHAPKHPKRLPDALSVDEAFRLLNPVATAETPNANAEREQVLQCRDQAMFELFYSSGIRLSELVGLDMDCLTDLRQGEVRVLGKRNKTRVVPVGRTAQTAVERWLNVRAQLLKTEDEPALFLGQQGKRIAPRTIQLRLNRHGQQQGLPQRIHPHQLRHSFATHMLQGSGDLRAVQEMLGHASIASTQVYTHLDFQHLAQVYDQAHPRAHRNKAAIAQADASRFNPEQEDKKVT</sequence>
<evidence type="ECO:0000313" key="12">
    <source>
        <dbReference type="EMBL" id="BBU68384.1"/>
    </source>
</evidence>
<keyword evidence="8 10" id="KW-0233">DNA recombination</keyword>
<keyword evidence="5 10" id="KW-0159">Chromosome partition</keyword>
<dbReference type="Gene3D" id="1.10.443.10">
    <property type="entry name" value="Intergrase catalytic core"/>
    <property type="match status" value="1"/>
</dbReference>
<dbReference type="InterPro" id="IPR023009">
    <property type="entry name" value="Tyrosine_recombinase_XerC/XerD"/>
</dbReference>
<dbReference type="GO" id="GO:0007059">
    <property type="term" value="P:chromosome segregation"/>
    <property type="evidence" value="ECO:0007669"/>
    <property type="project" value="UniProtKB-UniRule"/>
</dbReference>
<evidence type="ECO:0000313" key="13">
    <source>
        <dbReference type="Proteomes" id="UP000463961"/>
    </source>
</evidence>
<dbReference type="AlphaFoldDB" id="A0A679I080"/>
<accession>A0A679I080</accession>
<dbReference type="PROSITE" id="PS51900">
    <property type="entry name" value="CB"/>
    <property type="match status" value="1"/>
</dbReference>
<dbReference type="NCBIfam" id="TIGR02224">
    <property type="entry name" value="recomb_XerC"/>
    <property type="match status" value="1"/>
</dbReference>
<feature type="active site" description="O-(3'-phospho-DNA)-tyrosine intermediate" evidence="10">
    <location>
        <position position="295"/>
    </location>
</feature>
<dbReference type="GO" id="GO:0009037">
    <property type="term" value="F:tyrosine-based site-specific recombinase activity"/>
    <property type="evidence" value="ECO:0007669"/>
    <property type="project" value="UniProtKB-UniRule"/>
</dbReference>
<dbReference type="RefSeq" id="WP_162050822.1">
    <property type="nucleotide sequence ID" value="NZ_AP019011.1"/>
</dbReference>
<feature type="active site" evidence="10">
    <location>
        <position position="263"/>
    </location>
</feature>
<feature type="active site" evidence="10">
    <location>
        <position position="165"/>
    </location>
</feature>
<keyword evidence="3 10" id="KW-0963">Cytoplasm</keyword>
<dbReference type="InterPro" id="IPR011931">
    <property type="entry name" value="Recomb_XerC"/>
</dbReference>
<comment type="subcellular location">
    <subcellularLocation>
        <location evidence="1 10">Cytoplasm</location>
    </subcellularLocation>
</comment>
<evidence type="ECO:0000256" key="2">
    <source>
        <dbReference type="ARBA" id="ARBA00006657"/>
    </source>
</evidence>
<keyword evidence="9 10" id="KW-0131">Cell cycle</keyword>
<evidence type="ECO:0000256" key="7">
    <source>
        <dbReference type="ARBA" id="ARBA00023125"/>
    </source>
</evidence>
<keyword evidence="6 10" id="KW-0229">DNA integration</keyword>